<dbReference type="PROSITE" id="PS00129">
    <property type="entry name" value="GLYCOSYL_HYDROL_F31_1"/>
    <property type="match status" value="1"/>
</dbReference>
<dbReference type="Gene3D" id="2.60.40.1760">
    <property type="entry name" value="glycosyl hydrolase (family 31)"/>
    <property type="match status" value="1"/>
</dbReference>
<evidence type="ECO:0000256" key="4">
    <source>
        <dbReference type="RuleBase" id="RU361185"/>
    </source>
</evidence>
<dbReference type="GO" id="GO:0030246">
    <property type="term" value="F:carbohydrate binding"/>
    <property type="evidence" value="ECO:0007669"/>
    <property type="project" value="InterPro"/>
</dbReference>
<keyword evidence="2 4" id="KW-0378">Hydrolase</keyword>
<dbReference type="SUPFAM" id="SSF51445">
    <property type="entry name" value="(Trans)glycosidases"/>
    <property type="match status" value="1"/>
</dbReference>
<evidence type="ECO:0000259" key="5">
    <source>
        <dbReference type="Pfam" id="PF01055"/>
    </source>
</evidence>
<dbReference type="InterPro" id="IPR000322">
    <property type="entry name" value="Glyco_hydro_31_TIM"/>
</dbReference>
<keyword evidence="3 4" id="KW-0326">Glycosidase</keyword>
<dbReference type="InterPro" id="IPR033403">
    <property type="entry name" value="DUF5110"/>
</dbReference>
<dbReference type="PANTHER" id="PTHR22762:SF166">
    <property type="entry name" value="ALPHA-GLUCOSIDASE"/>
    <property type="match status" value="1"/>
</dbReference>
<comment type="similarity">
    <text evidence="1 4">Belongs to the glycosyl hydrolase 31 family.</text>
</comment>
<evidence type="ECO:0000256" key="2">
    <source>
        <dbReference type="ARBA" id="ARBA00022801"/>
    </source>
</evidence>
<feature type="domain" description="Glycoside hydrolase family 31 N-terminal" evidence="6">
    <location>
        <begin position="26"/>
        <end position="210"/>
    </location>
</feature>
<dbReference type="RefSeq" id="WP_308728609.1">
    <property type="nucleotide sequence ID" value="NZ_JAJEQF010000031.1"/>
</dbReference>
<dbReference type="Pfam" id="PF17137">
    <property type="entry name" value="DUF5110"/>
    <property type="match status" value="1"/>
</dbReference>
<dbReference type="PANTHER" id="PTHR22762">
    <property type="entry name" value="ALPHA-GLUCOSIDASE"/>
    <property type="match status" value="1"/>
</dbReference>
<gene>
    <name evidence="9" type="ORF">LKD45_11375</name>
</gene>
<dbReference type="InterPro" id="IPR048395">
    <property type="entry name" value="Glyco_hydro_31_C"/>
</dbReference>
<evidence type="ECO:0000256" key="1">
    <source>
        <dbReference type="ARBA" id="ARBA00007806"/>
    </source>
</evidence>
<sequence>MEFGKLCSWEKQGNRVVFQFEKRTGRVEILTPEIFNVFSGVVSEEHRSKAIEGDKSVAVDFTAAEADGVVEISTDAVTARIYDDFKVDFYKADGTVLCRDYRGSRKICAGLSDELKALKEAEGHSVEEQRTEAVEVVKQLEGDEAFYGLGDKTGFMDKRGYEYVMWNTDDPAPQMDNFKSLYKSIPFFITLHKNAVFGLFYDNTYRSCFDMGKESEEYYWYGAADGNLDYYLIAGESMPEVLGNYTYLTGTVPVPQKWTLGYHQCRWSYMSEEEIRDVVSHMRECGIPCDAIHLDIDYMDHYKVFTWTPDKERYPDPEKMIADLAKDGIKIITIIDPGVKLEEGYSVYDKGVENGYFATTPEGEIYVNAVWPGDAVYPDFGKKEVRDWWGENQQFLVDKGVRGVWNDMNEPASFRGELPQDVVFTDEDEKSDHARMHNVYGHNMAKATYEGLKQRDGRRPFVITRACYAGTQKYSTAWTGDNHSIWAHLQMAIPQLCNLGMSGMSFVGTDVGGFGSDCTKELMCRWVEVGCFSPLFRNHSAIGTRYQEPWRFDQETVDIYRKAAQLRYHLIPYYYDLFFTGEKTGLPIMRSLVLHYEKDEVAKECNTEFLAGPNLLAAPVVTQGDRKKMVYLPAGTWYDYWTGEKISGDQGQWILRDAPLDTCPLYVKAGAVLPVWPKQNYVGEKDTNQVLMLEVYPGEGSWDHFQDDGESFAYRDGVYNQYHCELKDGKLTVSCVHDGYEKHYQRVQVHCLGKTFEAELKDGACCVEL</sequence>
<protein>
    <submittedName>
        <fullName evidence="9">Glycoside hydrolase family 31 protein</fullName>
    </submittedName>
</protein>
<dbReference type="Pfam" id="PF01055">
    <property type="entry name" value="Glyco_hydro_31_2nd"/>
    <property type="match status" value="1"/>
</dbReference>
<dbReference type="CDD" id="cd14752">
    <property type="entry name" value="GH31_N"/>
    <property type="match status" value="1"/>
</dbReference>
<dbReference type="CDD" id="cd06604">
    <property type="entry name" value="GH31_glucosidase_II_MalA"/>
    <property type="match status" value="1"/>
</dbReference>
<dbReference type="InterPro" id="IPR030458">
    <property type="entry name" value="Glyco_hydro_31_AS"/>
</dbReference>
<comment type="caution">
    <text evidence="9">The sequence shown here is derived from an EMBL/GenBank/DDBJ whole genome shotgun (WGS) entry which is preliminary data.</text>
</comment>
<evidence type="ECO:0000256" key="3">
    <source>
        <dbReference type="ARBA" id="ARBA00023295"/>
    </source>
</evidence>
<dbReference type="InterPro" id="IPR017853">
    <property type="entry name" value="GH"/>
</dbReference>
<dbReference type="AlphaFoldDB" id="A0AAE3AWV4"/>
<evidence type="ECO:0000313" key="9">
    <source>
        <dbReference type="EMBL" id="MCC2168280.1"/>
    </source>
</evidence>
<dbReference type="Gene3D" id="2.60.40.1180">
    <property type="entry name" value="Golgi alpha-mannosidase II"/>
    <property type="match status" value="2"/>
</dbReference>
<dbReference type="Pfam" id="PF21365">
    <property type="entry name" value="Glyco_hydro_31_3rd"/>
    <property type="match status" value="1"/>
</dbReference>
<dbReference type="InterPro" id="IPR011013">
    <property type="entry name" value="Gal_mutarotase_sf_dom"/>
</dbReference>
<feature type="domain" description="Glycosyl hydrolase family 31 C-terminal" evidence="8">
    <location>
        <begin position="585"/>
        <end position="673"/>
    </location>
</feature>
<dbReference type="SUPFAM" id="SSF51011">
    <property type="entry name" value="Glycosyl hydrolase domain"/>
    <property type="match status" value="1"/>
</dbReference>
<dbReference type="Pfam" id="PF13802">
    <property type="entry name" value="Gal_mutarotas_2"/>
    <property type="match status" value="1"/>
</dbReference>
<dbReference type="Gene3D" id="3.20.20.80">
    <property type="entry name" value="Glycosidases"/>
    <property type="match status" value="1"/>
</dbReference>
<dbReference type="EMBL" id="JAJEQF010000031">
    <property type="protein sequence ID" value="MCC2168280.1"/>
    <property type="molecule type" value="Genomic_DNA"/>
</dbReference>
<feature type="domain" description="DUF5110" evidence="7">
    <location>
        <begin position="691"/>
        <end position="744"/>
    </location>
</feature>
<organism evidence="9 10">
    <name type="scientific">Gallintestinimicrobium propionicum</name>
    <dbReference type="NCBI Taxonomy" id="2981770"/>
    <lineage>
        <taxon>Bacteria</taxon>
        <taxon>Bacillati</taxon>
        <taxon>Bacillota</taxon>
        <taxon>Clostridia</taxon>
        <taxon>Lachnospirales</taxon>
        <taxon>Lachnospiraceae</taxon>
        <taxon>Gallintestinimicrobium</taxon>
    </lineage>
</organism>
<dbReference type="InterPro" id="IPR013780">
    <property type="entry name" value="Glyco_hydro_b"/>
</dbReference>
<evidence type="ECO:0000313" key="10">
    <source>
        <dbReference type="Proteomes" id="UP001199355"/>
    </source>
</evidence>
<evidence type="ECO:0000259" key="7">
    <source>
        <dbReference type="Pfam" id="PF17137"/>
    </source>
</evidence>
<dbReference type="InterPro" id="IPR025887">
    <property type="entry name" value="Glyco_hydro_31_N_dom"/>
</dbReference>
<dbReference type="GO" id="GO:0005975">
    <property type="term" value="P:carbohydrate metabolic process"/>
    <property type="evidence" value="ECO:0007669"/>
    <property type="project" value="InterPro"/>
</dbReference>
<proteinExistence type="inferred from homology"/>
<dbReference type="SUPFAM" id="SSF74650">
    <property type="entry name" value="Galactose mutarotase-like"/>
    <property type="match status" value="1"/>
</dbReference>
<evidence type="ECO:0000259" key="6">
    <source>
        <dbReference type="Pfam" id="PF13802"/>
    </source>
</evidence>
<keyword evidence="10" id="KW-1185">Reference proteome</keyword>
<dbReference type="GO" id="GO:0004553">
    <property type="term" value="F:hydrolase activity, hydrolyzing O-glycosyl compounds"/>
    <property type="evidence" value="ECO:0007669"/>
    <property type="project" value="InterPro"/>
</dbReference>
<accession>A0AAE3AWV4</accession>
<reference evidence="9 10" key="1">
    <citation type="submission" date="2021-10" db="EMBL/GenBank/DDBJ databases">
        <title>Anaerobic single-cell dispensing facilitates the cultivation of human gut bacteria.</title>
        <authorList>
            <person name="Afrizal A."/>
        </authorList>
    </citation>
    <scope>NUCLEOTIDE SEQUENCE [LARGE SCALE GENOMIC DNA]</scope>
    <source>
        <strain evidence="9 10">CLA-AA-H244</strain>
    </source>
</reference>
<evidence type="ECO:0000259" key="8">
    <source>
        <dbReference type="Pfam" id="PF21365"/>
    </source>
</evidence>
<dbReference type="Proteomes" id="UP001199355">
    <property type="component" value="Unassembled WGS sequence"/>
</dbReference>
<feature type="domain" description="Glycoside hydrolase family 31 TIM barrel" evidence="5">
    <location>
        <begin position="253"/>
        <end position="577"/>
    </location>
</feature>
<name>A0AAE3AWV4_9FIRM</name>